<evidence type="ECO:0000313" key="2">
    <source>
        <dbReference type="Proteomes" id="UP000002039"/>
    </source>
</evidence>
<dbReference type="EMBL" id="EQ999973">
    <property type="protein sequence ID" value="OAS99652.1"/>
    <property type="molecule type" value="Genomic_DNA"/>
</dbReference>
<gene>
    <name evidence="1" type="ORF">BDCG_16243</name>
</gene>
<organism evidence="1 2">
    <name type="scientific">Ajellomyces dermatitidis (strain ER-3 / ATCC MYA-2586)</name>
    <name type="common">Blastomyces dermatitidis</name>
    <dbReference type="NCBI Taxonomy" id="559297"/>
    <lineage>
        <taxon>Eukaryota</taxon>
        <taxon>Fungi</taxon>
        <taxon>Dikarya</taxon>
        <taxon>Ascomycota</taxon>
        <taxon>Pezizomycotina</taxon>
        <taxon>Eurotiomycetes</taxon>
        <taxon>Eurotiomycetidae</taxon>
        <taxon>Onygenales</taxon>
        <taxon>Ajellomycetaceae</taxon>
        <taxon>Blastomyces</taxon>
    </lineage>
</organism>
<name>A0ABX2VQZ5_AJEDR</name>
<dbReference type="GeneID" id="69031135"/>
<reference evidence="2" key="1">
    <citation type="journal article" date="2015" name="PLoS Genet.">
        <title>The dynamic genome and transcriptome of the human fungal pathogen Blastomyces and close relative Emmonsia.</title>
        <authorList>
            <person name="Munoz J.F."/>
            <person name="Gauthier G.M."/>
            <person name="Desjardins C.A."/>
            <person name="Gallo J.E."/>
            <person name="Holder J."/>
            <person name="Sullivan T.D."/>
            <person name="Marty A.J."/>
            <person name="Carmen J.C."/>
            <person name="Chen Z."/>
            <person name="Ding L."/>
            <person name="Gujja S."/>
            <person name="Magrini V."/>
            <person name="Misas E."/>
            <person name="Mitreva M."/>
            <person name="Priest M."/>
            <person name="Saif S."/>
            <person name="Whiston E.A."/>
            <person name="Young S."/>
            <person name="Zeng Q."/>
            <person name="Goldman W.E."/>
            <person name="Mardis E.R."/>
            <person name="Taylor J.W."/>
            <person name="McEwen J.G."/>
            <person name="Clay O.K."/>
            <person name="Klein B.S."/>
            <person name="Cuomo C.A."/>
        </authorList>
    </citation>
    <scope>NUCLEOTIDE SEQUENCE [LARGE SCALE GENOMIC DNA]</scope>
    <source>
        <strain evidence="2">ER-3 / ATCC MYA-2586</strain>
    </source>
</reference>
<proteinExistence type="predicted"/>
<keyword evidence="2" id="KW-1185">Reference proteome</keyword>
<sequence length="143" mass="15843">MQSRRTRTNPELLCKRRVDARDSHASRATIAMTTGPRTLWNFTLRSACLTFNRGPCGIIALILGCTEQNKGATTVSAVRLVCQQLDEDLYNNCAPFGVSGSYGPPFKIIRVPYGSIVVGKGTAYRLREEVSCEVDIYRILQKA</sequence>
<evidence type="ECO:0000313" key="1">
    <source>
        <dbReference type="EMBL" id="OAS99652.1"/>
    </source>
</evidence>
<dbReference type="RefSeq" id="XP_045279380.1">
    <property type="nucleotide sequence ID" value="XM_045425494.1"/>
</dbReference>
<dbReference type="Proteomes" id="UP000002039">
    <property type="component" value="Unassembled WGS sequence"/>
</dbReference>
<protein>
    <submittedName>
        <fullName evidence="1">Uncharacterized protein</fullName>
    </submittedName>
</protein>
<accession>A0ABX2VQZ5</accession>